<dbReference type="Proteomes" id="UP000036367">
    <property type="component" value="Unassembled WGS sequence"/>
</dbReference>
<comment type="caution">
    <text evidence="1">The sequence shown here is derived from an EMBL/GenBank/DDBJ whole genome shotgun (WGS) entry which is preliminary data.</text>
</comment>
<keyword evidence="2" id="KW-1185">Reference proteome</keyword>
<name>A0A0J1BMX7_RHOIS</name>
<proteinExistence type="predicted"/>
<accession>A0A0J1BMX7</accession>
<evidence type="ECO:0000313" key="1">
    <source>
        <dbReference type="EMBL" id="KLU07852.1"/>
    </source>
</evidence>
<organism evidence="1 2">
    <name type="scientific">Rhodopirellula islandica</name>
    <dbReference type="NCBI Taxonomy" id="595434"/>
    <lineage>
        <taxon>Bacteria</taxon>
        <taxon>Pseudomonadati</taxon>
        <taxon>Planctomycetota</taxon>
        <taxon>Planctomycetia</taxon>
        <taxon>Pirellulales</taxon>
        <taxon>Pirellulaceae</taxon>
        <taxon>Rhodopirellula</taxon>
    </lineage>
</organism>
<protein>
    <submittedName>
        <fullName evidence="1">Uncharacterized protein</fullName>
    </submittedName>
</protein>
<dbReference type="AlphaFoldDB" id="A0A0J1BMX7"/>
<evidence type="ECO:0000313" key="2">
    <source>
        <dbReference type="Proteomes" id="UP000036367"/>
    </source>
</evidence>
<sequence length="45" mass="5013">MLDAEVQRPVPASFLQCKECTGAVRPLSKISSINPSWQSMLYWSG</sequence>
<reference evidence="1" key="1">
    <citation type="submission" date="2015-05" db="EMBL/GenBank/DDBJ databases">
        <title>Permanent draft genome of Rhodopirellula islandicus K833.</title>
        <authorList>
            <person name="Kizina J."/>
            <person name="Richter M."/>
            <person name="Glockner F.O."/>
            <person name="Harder J."/>
        </authorList>
    </citation>
    <scope>NUCLEOTIDE SEQUENCE [LARGE SCALE GENOMIC DNA]</scope>
    <source>
        <strain evidence="1">K833</strain>
    </source>
</reference>
<dbReference type="EMBL" id="LECT01000001">
    <property type="protein sequence ID" value="KLU07852.1"/>
    <property type="molecule type" value="Genomic_DNA"/>
</dbReference>
<gene>
    <name evidence="1" type="ORF">RISK_000031</name>
</gene>